<accession>A0ABY3SLA0</accession>
<evidence type="ECO:0000313" key="6">
    <source>
        <dbReference type="Proteomes" id="UP001649230"/>
    </source>
</evidence>
<dbReference type="Gene3D" id="1.10.1240.10">
    <property type="entry name" value="Methionine synthase domain"/>
    <property type="match status" value="1"/>
</dbReference>
<dbReference type="Gene3D" id="1.10.1660.10">
    <property type="match status" value="1"/>
</dbReference>
<dbReference type="PANTHER" id="PTHR30204">
    <property type="entry name" value="REDOX-CYCLING DRUG-SENSING TRANSCRIPTIONAL ACTIVATOR SOXR"/>
    <property type="match status" value="1"/>
</dbReference>
<dbReference type="SMART" id="SM00422">
    <property type="entry name" value="HTH_MERR"/>
    <property type="match status" value="1"/>
</dbReference>
<keyword evidence="3" id="KW-0804">Transcription</keyword>
<feature type="domain" description="HTH merR-type" evidence="4">
    <location>
        <begin position="1"/>
        <end position="71"/>
    </location>
</feature>
<dbReference type="InterPro" id="IPR047057">
    <property type="entry name" value="MerR_fam"/>
</dbReference>
<evidence type="ECO:0000256" key="3">
    <source>
        <dbReference type="ARBA" id="ARBA00023163"/>
    </source>
</evidence>
<dbReference type="InterPro" id="IPR036594">
    <property type="entry name" value="Meth_synthase_dom"/>
</dbReference>
<dbReference type="Pfam" id="PF13411">
    <property type="entry name" value="MerR_1"/>
    <property type="match status" value="1"/>
</dbReference>
<dbReference type="InterPro" id="IPR006158">
    <property type="entry name" value="Cobalamin-bd"/>
</dbReference>
<dbReference type="InterPro" id="IPR000551">
    <property type="entry name" value="MerR-type_HTH_dom"/>
</dbReference>
<dbReference type="Gene3D" id="3.40.50.280">
    <property type="entry name" value="Cobalamin-binding domain"/>
    <property type="match status" value="1"/>
</dbReference>
<dbReference type="PANTHER" id="PTHR30204:SF67">
    <property type="entry name" value="HTH-TYPE TRANSCRIPTIONAL REGULATOR MLRA-RELATED"/>
    <property type="match status" value="1"/>
</dbReference>
<proteinExistence type="predicted"/>
<dbReference type="CDD" id="cd01104">
    <property type="entry name" value="HTH_MlrA-CarA"/>
    <property type="match status" value="1"/>
</dbReference>
<evidence type="ECO:0000256" key="2">
    <source>
        <dbReference type="ARBA" id="ARBA00023125"/>
    </source>
</evidence>
<dbReference type="SUPFAM" id="SSF52242">
    <property type="entry name" value="Cobalamin (vitamin B12)-binding domain"/>
    <property type="match status" value="1"/>
</dbReference>
<dbReference type="Pfam" id="PF02607">
    <property type="entry name" value="B12-binding_2"/>
    <property type="match status" value="1"/>
</dbReference>
<dbReference type="Pfam" id="PF02310">
    <property type="entry name" value="B12-binding"/>
    <property type="match status" value="1"/>
</dbReference>
<dbReference type="InterPro" id="IPR009061">
    <property type="entry name" value="DNA-bd_dom_put_sf"/>
</dbReference>
<dbReference type="PROSITE" id="PS50937">
    <property type="entry name" value="HTH_MERR_2"/>
    <property type="match status" value="1"/>
</dbReference>
<dbReference type="SUPFAM" id="SSF46955">
    <property type="entry name" value="Putative DNA-binding domain"/>
    <property type="match status" value="1"/>
</dbReference>
<dbReference type="Proteomes" id="UP001649230">
    <property type="component" value="Chromosome"/>
</dbReference>
<evidence type="ECO:0000256" key="1">
    <source>
        <dbReference type="ARBA" id="ARBA00023015"/>
    </source>
</evidence>
<keyword evidence="6" id="KW-1185">Reference proteome</keyword>
<evidence type="ECO:0000259" key="4">
    <source>
        <dbReference type="PROSITE" id="PS50937"/>
    </source>
</evidence>
<dbReference type="EMBL" id="CP090978">
    <property type="protein sequence ID" value="UJF33999.1"/>
    <property type="molecule type" value="Genomic_DNA"/>
</dbReference>
<organism evidence="5 6">
    <name type="scientific">Paenibacillus hexagrammi</name>
    <dbReference type="NCBI Taxonomy" id="2908839"/>
    <lineage>
        <taxon>Bacteria</taxon>
        <taxon>Bacillati</taxon>
        <taxon>Bacillota</taxon>
        <taxon>Bacilli</taxon>
        <taxon>Bacillales</taxon>
        <taxon>Paenibacillaceae</taxon>
        <taxon>Paenibacillus</taxon>
    </lineage>
</organism>
<dbReference type="InterPro" id="IPR036724">
    <property type="entry name" value="Cobalamin-bd_sf"/>
</dbReference>
<dbReference type="RefSeq" id="WP_235120390.1">
    <property type="nucleotide sequence ID" value="NZ_CP090978.1"/>
</dbReference>
<protein>
    <submittedName>
        <fullName evidence="5">MerR family transcriptional regulator</fullName>
    </submittedName>
</protein>
<evidence type="ECO:0000313" key="5">
    <source>
        <dbReference type="EMBL" id="UJF33999.1"/>
    </source>
</evidence>
<sequence>MYSIKKVSEMLNIPAVTIRAWENRYRIVTPLRTEGGHRLYSDADIETLRWVKQQTEDNKMKISEAVYLLQQQKKPAVPSSLHKVTPQHRNEIIERLIQSFINLSSEQANELIDFAFSMYNFEDVFHTILTPALYRIGELWETGHITVAQEHFATQLVLQRLHQFFRILPVQPHYPKALAFCPEGEFHQMGIMLFSLFLRNKGVEVIYLGPNTPYEGLTELIESKSIYAVAASISSPKLSPALEEWIGHWKKQFPQLVFVLGGSGLHPCPHSLQSYVLDNTQEVWEAWFQANMKL</sequence>
<name>A0ABY3SLA0_9BACL</name>
<gene>
    <name evidence="5" type="ORF">L0M14_01800</name>
</gene>
<keyword evidence="1" id="KW-0805">Transcription regulation</keyword>
<dbReference type="InterPro" id="IPR003759">
    <property type="entry name" value="Cbl-bd_cap"/>
</dbReference>
<reference evidence="5 6" key="1">
    <citation type="journal article" date="2024" name="Int. J. Syst. Evol. Microbiol.">
        <title>Paenibacillus hexagrammi sp. nov., a novel bacterium isolated from the gut content of Hexagrammos agrammus.</title>
        <authorList>
            <person name="Jung H.K."/>
            <person name="Kim D.G."/>
            <person name="Zin H."/>
            <person name="Park J."/>
            <person name="Jung H."/>
            <person name="Kim Y.O."/>
            <person name="Kong H.J."/>
            <person name="Kim J.W."/>
            <person name="Kim Y.S."/>
        </authorList>
    </citation>
    <scope>NUCLEOTIDE SEQUENCE [LARGE SCALE GENOMIC DNA]</scope>
    <source>
        <strain evidence="5 6">YPD9-1</strain>
    </source>
</reference>
<keyword evidence="2" id="KW-0238">DNA-binding</keyword>